<sequence length="222" mass="25196">MEINLGFEPVEGLLLLMFWFEPEVEMLDSFGLFDEFKHSFCWEFPVFSPLLLLMLDVTLDIFVESLDDGICLINALVNGGNAELLNNCVLVLVSLIELLILFEPLSSLIAIKWLSILEPICKSLFSNLFSVRLEPLIYASLTPLSTEIPSPSPVHALLSELSKGFIFWWLLKVAPPLLLLLFLSLIFTLLICSLINILFLFCESQITWFCELISNPNPRQNL</sequence>
<name>F0X4R9_CRYPV</name>
<evidence type="ECO:0000256" key="1">
    <source>
        <dbReference type="SAM" id="Phobius"/>
    </source>
</evidence>
<organism evidence="2">
    <name type="scientific">Cryptosporidium parvum</name>
    <dbReference type="NCBI Taxonomy" id="5807"/>
    <lineage>
        <taxon>Eukaryota</taxon>
        <taxon>Sar</taxon>
        <taxon>Alveolata</taxon>
        <taxon>Apicomplexa</taxon>
        <taxon>Conoidasida</taxon>
        <taxon>Coccidia</taxon>
        <taxon>Eucoccidiorida</taxon>
        <taxon>Eimeriorina</taxon>
        <taxon>Cryptosporidiidae</taxon>
        <taxon>Cryptosporidium</taxon>
    </lineage>
</organism>
<proteinExistence type="evidence at transcript level"/>
<dbReference type="EMBL" id="FX115487">
    <property type="protein sequence ID" value="BAJ77590.1"/>
    <property type="molecule type" value="mRNA"/>
</dbReference>
<feature type="transmembrane region" description="Helical" evidence="1">
    <location>
        <begin position="177"/>
        <end position="201"/>
    </location>
</feature>
<reference evidence="2" key="1">
    <citation type="submission" date="2011-02" db="EMBL/GenBank/DDBJ databases">
        <title>Construction and analysis of full-length cDNA library of Cryptosporidium parvum.</title>
        <authorList>
            <person name="Yamagishi J."/>
            <person name="Wakaguri H."/>
            <person name="Sugano S."/>
            <person name="Kawano S."/>
            <person name="Fujisaki K."/>
            <person name="Sugimoto C."/>
            <person name="Watanabe J."/>
            <person name="Suzuki Y."/>
            <person name="Kimata I."/>
            <person name="Xuan X."/>
        </authorList>
    </citation>
    <scope>NUCLEOTIDE SEQUENCE</scope>
    <source>
        <strain evidence="2">HNJ-1</strain>
    </source>
</reference>
<keyword evidence="1" id="KW-0472">Membrane</keyword>
<keyword evidence="1" id="KW-1133">Transmembrane helix</keyword>
<dbReference type="AlphaFoldDB" id="F0X4R9"/>
<evidence type="ECO:0000313" key="2">
    <source>
        <dbReference type="EMBL" id="BAJ77590.1"/>
    </source>
</evidence>
<keyword evidence="1" id="KW-0812">Transmembrane</keyword>
<accession>F0X4R9</accession>
<protein>
    <submittedName>
        <fullName evidence="2">Uncharacterized protein</fullName>
    </submittedName>
</protein>